<dbReference type="Gene3D" id="1.10.1220.10">
    <property type="entry name" value="Met repressor-like"/>
    <property type="match status" value="1"/>
</dbReference>
<sequence length="104" mass="11635">MHNSERVCMERKFQSVGVTLSPQMVGKLDHLANVRGVSRSEAIRVSLELGVPLLNLGIALNGQRALTILEHTQLALSLLVERQYPEDSDELIRAAMRNVREHHA</sequence>
<keyword evidence="3" id="KW-1185">Reference proteome</keyword>
<dbReference type="Proteomes" id="UP000286576">
    <property type="component" value="Unassembled WGS sequence"/>
</dbReference>
<dbReference type="InterPro" id="IPR013321">
    <property type="entry name" value="Arc_rbn_hlx_hlx"/>
</dbReference>
<evidence type="ECO:0000313" key="3">
    <source>
        <dbReference type="Proteomes" id="UP000286576"/>
    </source>
</evidence>
<organism evidence="2 3">
    <name type="scientific">Aurantiacibacter zhengii</name>
    <dbReference type="NCBI Taxonomy" id="2307003"/>
    <lineage>
        <taxon>Bacteria</taxon>
        <taxon>Pseudomonadati</taxon>
        <taxon>Pseudomonadota</taxon>
        <taxon>Alphaproteobacteria</taxon>
        <taxon>Sphingomonadales</taxon>
        <taxon>Erythrobacteraceae</taxon>
        <taxon>Aurantiacibacter</taxon>
    </lineage>
</organism>
<dbReference type="AlphaFoldDB" id="A0A418NPM9"/>
<evidence type="ECO:0000259" key="1">
    <source>
        <dbReference type="Pfam" id="PF01402"/>
    </source>
</evidence>
<name>A0A418NPM9_9SPHN</name>
<gene>
    <name evidence="2" type="ORF">D2V07_14560</name>
</gene>
<evidence type="ECO:0000313" key="2">
    <source>
        <dbReference type="EMBL" id="RIV84229.1"/>
    </source>
</evidence>
<feature type="domain" description="Ribbon-helix-helix protein CopG" evidence="1">
    <location>
        <begin position="15"/>
        <end position="48"/>
    </location>
</feature>
<dbReference type="EMBL" id="QXFL01000007">
    <property type="protein sequence ID" value="RIV84229.1"/>
    <property type="molecule type" value="Genomic_DNA"/>
</dbReference>
<dbReference type="GO" id="GO:0006355">
    <property type="term" value="P:regulation of DNA-templated transcription"/>
    <property type="evidence" value="ECO:0007669"/>
    <property type="project" value="InterPro"/>
</dbReference>
<dbReference type="InterPro" id="IPR002145">
    <property type="entry name" value="CopG"/>
</dbReference>
<dbReference type="Pfam" id="PF01402">
    <property type="entry name" value="RHH_1"/>
    <property type="match status" value="1"/>
</dbReference>
<reference evidence="2 3" key="1">
    <citation type="submission" date="2018-08" db="EMBL/GenBank/DDBJ databases">
        <title>Erythrobacter zhengii sp.nov., a bacterium isolated from deep-sea sediment.</title>
        <authorList>
            <person name="Fang C."/>
            <person name="Wu Y.-H."/>
            <person name="Sun C."/>
            <person name="Wang H."/>
            <person name="Cheng H."/>
            <person name="Meng F.-X."/>
            <person name="Wang C.-S."/>
            <person name="Xu X.-W."/>
        </authorList>
    </citation>
    <scope>NUCLEOTIDE SEQUENCE [LARGE SCALE GENOMIC DNA]</scope>
    <source>
        <strain evidence="2 3">V18</strain>
    </source>
</reference>
<proteinExistence type="predicted"/>
<comment type="caution">
    <text evidence="2">The sequence shown here is derived from an EMBL/GenBank/DDBJ whole genome shotgun (WGS) entry which is preliminary data.</text>
</comment>
<protein>
    <submittedName>
        <fullName evidence="2">Ribbon-helix-helix protein, CopG family</fullName>
    </submittedName>
</protein>
<accession>A0A418NPM9</accession>